<organism evidence="1 2">
    <name type="scientific">Micromonospora lutea</name>
    <dbReference type="NCBI Taxonomy" id="419825"/>
    <lineage>
        <taxon>Bacteria</taxon>
        <taxon>Bacillati</taxon>
        <taxon>Actinomycetota</taxon>
        <taxon>Actinomycetes</taxon>
        <taxon>Micromonosporales</taxon>
        <taxon>Micromonosporaceae</taxon>
        <taxon>Micromonospora</taxon>
    </lineage>
</organism>
<dbReference type="EMBL" id="BOPB01000031">
    <property type="protein sequence ID" value="GIJ24183.1"/>
    <property type="molecule type" value="Genomic_DNA"/>
</dbReference>
<gene>
    <name evidence="1" type="ORF">Vlu01_48070</name>
</gene>
<comment type="caution">
    <text evidence="1">The sequence shown here is derived from an EMBL/GenBank/DDBJ whole genome shotgun (WGS) entry which is preliminary data.</text>
</comment>
<dbReference type="RefSeq" id="WP_204003531.1">
    <property type="nucleotide sequence ID" value="NZ_BOPB01000031.1"/>
</dbReference>
<keyword evidence="2" id="KW-1185">Reference proteome</keyword>
<evidence type="ECO:0000313" key="2">
    <source>
        <dbReference type="Proteomes" id="UP000643165"/>
    </source>
</evidence>
<reference evidence="1 2" key="1">
    <citation type="submission" date="2021-01" db="EMBL/GenBank/DDBJ databases">
        <title>Whole genome shotgun sequence of Verrucosispora lutea NBRC 106530.</title>
        <authorList>
            <person name="Komaki H."/>
            <person name="Tamura T."/>
        </authorList>
    </citation>
    <scope>NUCLEOTIDE SEQUENCE [LARGE SCALE GENOMIC DNA]</scope>
    <source>
        <strain evidence="1 2">NBRC 106530</strain>
    </source>
</reference>
<name>A0ABQ4J2E9_9ACTN</name>
<accession>A0ABQ4J2E9</accession>
<proteinExistence type="predicted"/>
<dbReference type="Proteomes" id="UP000643165">
    <property type="component" value="Unassembled WGS sequence"/>
</dbReference>
<evidence type="ECO:0000313" key="1">
    <source>
        <dbReference type="EMBL" id="GIJ24183.1"/>
    </source>
</evidence>
<sequence length="125" mass="13180">MPFAPRDKAALDDYFTALGAVHQAGTGIGGHSQTATQMSALRQTFLALDGVNNVSFTVAAVWPAVQDVTARVKLLATQLMAAPPVGLNPGRVTLALQQLDDAHNTVSNLYGISQSTGMQLILDYL</sequence>
<protein>
    <submittedName>
        <fullName evidence="1">Uncharacterized protein</fullName>
    </submittedName>
</protein>